<proteinExistence type="predicted"/>
<organism evidence="3 4">
    <name type="scientific">Wickerhamomyces mucosus</name>
    <dbReference type="NCBI Taxonomy" id="1378264"/>
    <lineage>
        <taxon>Eukaryota</taxon>
        <taxon>Fungi</taxon>
        <taxon>Dikarya</taxon>
        <taxon>Ascomycota</taxon>
        <taxon>Saccharomycotina</taxon>
        <taxon>Saccharomycetes</taxon>
        <taxon>Phaffomycetales</taxon>
        <taxon>Wickerhamomycetaceae</taxon>
        <taxon>Wickerhamomyces</taxon>
    </lineage>
</organism>
<comment type="caution">
    <text evidence="3">The sequence shown here is derived from an EMBL/GenBank/DDBJ whole genome shotgun (WGS) entry which is preliminary data.</text>
</comment>
<sequence length="791" mass="93455">MEPFNESEQYSDQSENEDSIEYETGNKEEIYSFDLPNISVLKHVEKRNETLVRLLNIHKEEKLKSIFLTILGFCDPITQPMENDQHILSIDFISNILIGLHYPRDKLVGEYHLSLQLYQLIKNSLILLNCEDEIKLRSLNNSDSKVDWKLKLHVWAPLKILKTQDVNLLYSIIIISIYTIFKLYRKNFKDICLNPFLQNFLKLWKIFTNVLLLSLEIDRRIELEPNEITPSIIKTMIRGSSAIRYVLATILNDDYGNRYHDYHHVQIQDFFSPYARRNGDGALIADVRWYIGAMLALSFELNEVIEILIDLEPNDKYDEDVKYIFDYEFDDYNHVFTQEESLEIQETGVIIYQDEDDNFHKITPMRCTCEFLEEEEEEKEKYENQQHNNKLDVSNFHNHHENVIDESSEYPYDENKFVKAIRSDSLEFDEQGRDWRDIPRDSNVNFNKSIDLDNEPVFKLGELIEIFDEMSEEPIDDSTGQKIIFTIAKSIKFDDNNESSSTLSSSSSLTKDIYEIFESDPTKFERMMVLNPEICFSILDELFMTKGYRRVLIWFLTHLEISYSLIEYINQLIENLRGEFNKKFKFSRIGGVILSEIEKSMLLHEFINTAAIKFSNPKSSDLYNLPMFSLMIKGLIEKKLIDLNEYKFEISNLFINYIITNDVKEIFFDITKFNESLTNDSKIDQKDKKFPMEFQEDEEESIYPNVKFKKFNPILRNNLNNILKIYNNGENESMLFQPFLEIINLKSNDDNNDEVENDYNEDLIITGEIIPSFKHLNEEKTHELLELSMQS</sequence>
<reference evidence="3" key="2">
    <citation type="submission" date="2021-01" db="EMBL/GenBank/DDBJ databases">
        <authorList>
            <person name="Schikora-Tamarit M.A."/>
        </authorList>
    </citation>
    <scope>NUCLEOTIDE SEQUENCE</scope>
    <source>
        <strain evidence="3">CBS6341</strain>
    </source>
</reference>
<feature type="coiled-coil region" evidence="1">
    <location>
        <begin position="365"/>
        <end position="392"/>
    </location>
</feature>
<evidence type="ECO:0000313" key="3">
    <source>
        <dbReference type="EMBL" id="KAH3676084.1"/>
    </source>
</evidence>
<keyword evidence="1" id="KW-0175">Coiled coil</keyword>
<dbReference type="EMBL" id="JAEUBF010000681">
    <property type="protein sequence ID" value="KAH3676084.1"/>
    <property type="molecule type" value="Genomic_DNA"/>
</dbReference>
<feature type="compositionally biased region" description="Polar residues" evidence="2">
    <location>
        <begin position="1"/>
        <end position="13"/>
    </location>
</feature>
<dbReference type="Proteomes" id="UP000769528">
    <property type="component" value="Unassembled WGS sequence"/>
</dbReference>
<keyword evidence="4" id="KW-1185">Reference proteome</keyword>
<protein>
    <submittedName>
        <fullName evidence="3">Uncharacterized protein</fullName>
    </submittedName>
</protein>
<evidence type="ECO:0000256" key="2">
    <source>
        <dbReference type="SAM" id="MobiDB-lite"/>
    </source>
</evidence>
<gene>
    <name evidence="3" type="ORF">WICMUC_002381</name>
</gene>
<feature type="region of interest" description="Disordered" evidence="2">
    <location>
        <begin position="1"/>
        <end position="20"/>
    </location>
</feature>
<reference evidence="3" key="1">
    <citation type="journal article" date="2021" name="Open Biol.">
        <title>Shared evolutionary footprints suggest mitochondrial oxidative damage underlies multiple complex I losses in fungi.</title>
        <authorList>
            <person name="Schikora-Tamarit M.A."/>
            <person name="Marcet-Houben M."/>
            <person name="Nosek J."/>
            <person name="Gabaldon T."/>
        </authorList>
    </citation>
    <scope>NUCLEOTIDE SEQUENCE</scope>
    <source>
        <strain evidence="3">CBS6341</strain>
    </source>
</reference>
<name>A0A9P8TEQ7_9ASCO</name>
<dbReference type="AlphaFoldDB" id="A0A9P8TEQ7"/>
<evidence type="ECO:0000256" key="1">
    <source>
        <dbReference type="SAM" id="Coils"/>
    </source>
</evidence>
<evidence type="ECO:0000313" key="4">
    <source>
        <dbReference type="Proteomes" id="UP000769528"/>
    </source>
</evidence>
<dbReference type="OrthoDB" id="3980110at2759"/>
<accession>A0A9P8TEQ7</accession>